<dbReference type="Gene3D" id="1.10.260.40">
    <property type="entry name" value="lambda repressor-like DNA-binding domains"/>
    <property type="match status" value="1"/>
</dbReference>
<dbReference type="EMBL" id="AP014808">
    <property type="protein sequence ID" value="BAQ56796.1"/>
    <property type="molecule type" value="Genomic_DNA"/>
</dbReference>
<dbReference type="InterPro" id="IPR001387">
    <property type="entry name" value="Cro/C1-type_HTH"/>
</dbReference>
<evidence type="ECO:0000259" key="1">
    <source>
        <dbReference type="PROSITE" id="PS50943"/>
    </source>
</evidence>
<dbReference type="AlphaFoldDB" id="A0A0D6A238"/>
<keyword evidence="3" id="KW-1185">Reference proteome</keyword>
<protein>
    <submittedName>
        <fullName evidence="2">Transcriptional regulator</fullName>
    </submittedName>
</protein>
<reference evidence="2 3" key="1">
    <citation type="submission" date="2015-03" db="EMBL/GenBank/DDBJ databases">
        <title>Complete genome sequence of Lactobacillus acetotolerans NBRC 13120.</title>
        <authorList>
            <person name="Toh H."/>
            <person name="Morita H."/>
            <person name="Fujita N."/>
        </authorList>
    </citation>
    <scope>NUCLEOTIDE SEQUENCE [LARGE SCALE GENOMIC DNA]</scope>
    <source>
        <strain evidence="2 3">NBRC 13120</strain>
    </source>
</reference>
<dbReference type="PROSITE" id="PS50943">
    <property type="entry name" value="HTH_CROC1"/>
    <property type="match status" value="1"/>
</dbReference>
<organism evidence="2 3">
    <name type="scientific">Lactobacillus acetotolerans</name>
    <dbReference type="NCBI Taxonomy" id="1600"/>
    <lineage>
        <taxon>Bacteria</taxon>
        <taxon>Bacillati</taxon>
        <taxon>Bacillota</taxon>
        <taxon>Bacilli</taxon>
        <taxon>Lactobacillales</taxon>
        <taxon>Lactobacillaceae</taxon>
        <taxon>Lactobacillus</taxon>
    </lineage>
</organism>
<proteinExistence type="predicted"/>
<dbReference type="Pfam" id="PF01381">
    <property type="entry name" value="HTH_3"/>
    <property type="match status" value="1"/>
</dbReference>
<dbReference type="CDD" id="cd00093">
    <property type="entry name" value="HTH_XRE"/>
    <property type="match status" value="1"/>
</dbReference>
<evidence type="ECO:0000313" key="2">
    <source>
        <dbReference type="EMBL" id="BAQ56796.1"/>
    </source>
</evidence>
<dbReference type="SMART" id="SM00530">
    <property type="entry name" value="HTH_XRE"/>
    <property type="match status" value="1"/>
</dbReference>
<name>A0A0D6A238_9LACO</name>
<feature type="domain" description="HTH cro/C1-type" evidence="1">
    <location>
        <begin position="12"/>
        <end position="66"/>
    </location>
</feature>
<dbReference type="RefSeq" id="WP_231860146.1">
    <property type="nucleotide sequence ID" value="NZ_AP014808.1"/>
</dbReference>
<accession>A0A0D6A238</accession>
<evidence type="ECO:0000313" key="3">
    <source>
        <dbReference type="Proteomes" id="UP000035709"/>
    </source>
</evidence>
<dbReference type="Proteomes" id="UP000035709">
    <property type="component" value="Chromosome"/>
</dbReference>
<dbReference type="PATRIC" id="fig|1600.4.peg.416"/>
<dbReference type="GO" id="GO:0003677">
    <property type="term" value="F:DNA binding"/>
    <property type="evidence" value="ECO:0007669"/>
    <property type="project" value="InterPro"/>
</dbReference>
<sequence length="102" mass="11744">MAIFMENIGAILKQLRTIYGDTAKDFSQRLLISPSYLSEIENDKKQPSLEILERYAHILDMKPSTVLLLAEKEDDLKKKGKTTKVIRKLMLKWVSTMSEKEG</sequence>
<dbReference type="SUPFAM" id="SSF47413">
    <property type="entry name" value="lambda repressor-like DNA-binding domains"/>
    <property type="match status" value="1"/>
</dbReference>
<dbReference type="KEGG" id="lae:LBAT_0407"/>
<gene>
    <name evidence="2" type="ORF">LBAT_0407</name>
</gene>
<dbReference type="InterPro" id="IPR010982">
    <property type="entry name" value="Lambda_DNA-bd_dom_sf"/>
</dbReference>